<reference evidence="1" key="2">
    <citation type="journal article" date="2022" name="New Phytol.">
        <title>Evolutionary transition to the ectomycorrhizal habit in the genomes of a hyperdiverse lineage of mushroom-forming fungi.</title>
        <authorList>
            <person name="Looney B."/>
            <person name="Miyauchi S."/>
            <person name="Morin E."/>
            <person name="Drula E."/>
            <person name="Courty P.E."/>
            <person name="Kohler A."/>
            <person name="Kuo A."/>
            <person name="LaButti K."/>
            <person name="Pangilinan J."/>
            <person name="Lipzen A."/>
            <person name="Riley R."/>
            <person name="Andreopoulos W."/>
            <person name="He G."/>
            <person name="Johnson J."/>
            <person name="Nolan M."/>
            <person name="Tritt A."/>
            <person name="Barry K.W."/>
            <person name="Grigoriev I.V."/>
            <person name="Nagy L.G."/>
            <person name="Hibbett D."/>
            <person name="Henrissat B."/>
            <person name="Matheny P.B."/>
            <person name="Labbe J."/>
            <person name="Martin F.M."/>
        </authorList>
    </citation>
    <scope>NUCLEOTIDE SEQUENCE</scope>
    <source>
        <strain evidence="1">EC-137</strain>
    </source>
</reference>
<dbReference type="EMBL" id="MU273483">
    <property type="protein sequence ID" value="KAI0035543.1"/>
    <property type="molecule type" value="Genomic_DNA"/>
</dbReference>
<evidence type="ECO:0000313" key="1">
    <source>
        <dbReference type="EMBL" id="KAI0035543.1"/>
    </source>
</evidence>
<gene>
    <name evidence="1" type="ORF">K488DRAFT_76577</name>
</gene>
<keyword evidence="2" id="KW-1185">Reference proteome</keyword>
<name>A0ACB8QVK7_9AGAM</name>
<protein>
    <submittedName>
        <fullName evidence="1">SNF2 family N-terminal domain-containing protein</fullName>
    </submittedName>
</protein>
<proteinExistence type="predicted"/>
<sequence>MRVLTSSIIFTTNQAIEFDGLQATDWTRLSQLVEDAIAARERIASDDARAGKKRQAPDGENIHAKRRKLSSGSRITATSPLSNVIPVFREEFRVKYKADRSAEVGIASPHWAKLDSMLYLLHEKYSQEEEDVVLELSPCDVKPRSNQRFWVQAGSYQPLLSLPSISSGGSNGNLYTTYLSFQLHVDITLSFITPYIFKPEPIPSSAHLLKRIEDVRARLLQLAFPSAPLCPTVRKAYQGRIDIPFFYASINSAPALSSSQAYECAQPCALLPALLPFQRRTVAWMLEKEGKRITKAGDIIDVSSLHADARVLPPMWERLTMANSEDEMLVWYYHRLSATLTTDFPAEEFPPPGAILAEEPGLGKTLECISLILLNPGTGRNPSESHWDANAELNVKQVQTTLIVTPASLIQQWVDEIRLHSPSLRVLVYNGWTKLPKHVQHSTKNSPYIADEITRSNPKPKGRKKGKRNVVVDDDDNSDRDMGVNEDAPGPVDWATYLNSFDVCITTYNVLQQDLNVARAPPKRPRRETAEYSRTLRIRSPLVCVEFFRVIMDEVQMVGGGRTLEMVSLIPRYSSFAVSGTPARHQVSDLAHILNFLRADPLIYESRAWSRLLGPDMISDFVNLFQYYAVRTTKTAVKDELTIPQQTRYLVSIELGRVERHVYDQQMEKCLQELGLDARGVPATENWEIDTALLRTWLRGLRMICTHPQVGQLNKASDKTNKPGVLKSMSDVLDGMRDQNWRTLMDSRRQKVNEMARAAQLIQHHNTTDLRHKRALEILTSAEEEARSLIDDIKAAVAEHDEKGEVLRREFAARWRSQRVSGNSDQDKGKAHADLTDSDPEDEDANGLPRTPAGEDHRHKKPGLQNRLRDAYLSLHRVKFLQGDVHHVLGSSHEADEDAAYAAAEGLRKELLKITEDAALAAMTQLSRTAIGNNGFVRSRFLIKTPLGLKGGIRSAGLMAEANELIDECLNAQTELLWQWREHIHGLLTQPLNAAESDAADGQEYSRSLTTQGDAEVYLQVYSALLADRREILVAERTALAAHESRENKKRKTAAAAKAAAAAAEAGTDNFIDDAELEILDDGDVEIQPEHEVLHKELNVFRRNIMAKSNGRAVKSIVVQLASLSAKIGNDKDPEKVLAKEGAAELRKLIAEQARLNESLENDLARFRKAFNERILYFRQLQEISDTVMEAEWDGYIEDAVQQSNELLAEMNDKIKTARARRRYLSYLAQEGAEEEDYGCILCRCEFKRGFLTECAHAFCEDCMKSWLGRYNKACPVCRVPIHADNLQRFSVQPKAADDAGPPEKLLQGGKVAVPRSRRKIDYNLIPHELFEEIESMESAGSYGSKIQTLVRHLLYLQIADPGAKSIVFSAFQDSLHIVEHALNANGISCLRIDDGQGSKRKQPAAVRFAKDLELQVLLLHGERENAGLNVTCASRVFLLESVVHHSFEIQAIARIDRMGQSRPTEVFCYYAEETVEKNILDLAARQGLSLYTKEAATGTLDVVPLAPDSERNVVDAPAKKKLQKGDFIFKLDDMMSILFPHLVEDLEYLLPPPEEDVSMDREMQQPGPVAGPSRLAPLS</sequence>
<dbReference type="Proteomes" id="UP000814128">
    <property type="component" value="Unassembled WGS sequence"/>
</dbReference>
<comment type="caution">
    <text evidence="1">The sequence shown here is derived from an EMBL/GenBank/DDBJ whole genome shotgun (WGS) entry which is preliminary data.</text>
</comment>
<organism evidence="1 2">
    <name type="scientific">Vararia minispora EC-137</name>
    <dbReference type="NCBI Taxonomy" id="1314806"/>
    <lineage>
        <taxon>Eukaryota</taxon>
        <taxon>Fungi</taxon>
        <taxon>Dikarya</taxon>
        <taxon>Basidiomycota</taxon>
        <taxon>Agaricomycotina</taxon>
        <taxon>Agaricomycetes</taxon>
        <taxon>Russulales</taxon>
        <taxon>Lachnocladiaceae</taxon>
        <taxon>Vararia</taxon>
    </lineage>
</organism>
<reference evidence="1" key="1">
    <citation type="submission" date="2021-02" db="EMBL/GenBank/DDBJ databases">
        <authorList>
            <consortium name="DOE Joint Genome Institute"/>
            <person name="Ahrendt S."/>
            <person name="Looney B.P."/>
            <person name="Miyauchi S."/>
            <person name="Morin E."/>
            <person name="Drula E."/>
            <person name="Courty P.E."/>
            <person name="Chicoki N."/>
            <person name="Fauchery L."/>
            <person name="Kohler A."/>
            <person name="Kuo A."/>
            <person name="Labutti K."/>
            <person name="Pangilinan J."/>
            <person name="Lipzen A."/>
            <person name="Riley R."/>
            <person name="Andreopoulos W."/>
            <person name="He G."/>
            <person name="Johnson J."/>
            <person name="Barry K.W."/>
            <person name="Grigoriev I.V."/>
            <person name="Nagy L."/>
            <person name="Hibbett D."/>
            <person name="Henrissat B."/>
            <person name="Matheny P.B."/>
            <person name="Labbe J."/>
            <person name="Martin F."/>
        </authorList>
    </citation>
    <scope>NUCLEOTIDE SEQUENCE</scope>
    <source>
        <strain evidence="1">EC-137</strain>
    </source>
</reference>
<accession>A0ACB8QVK7</accession>
<evidence type="ECO:0000313" key="2">
    <source>
        <dbReference type="Proteomes" id="UP000814128"/>
    </source>
</evidence>